<dbReference type="PANTHER" id="PTHR42998:SF1">
    <property type="entry name" value="TYPE I RESTRICTION ENZYME HINDI METHYLASE SUBUNIT"/>
    <property type="match status" value="1"/>
</dbReference>
<proteinExistence type="inferred from homology"/>
<evidence type="ECO:0000256" key="3">
    <source>
        <dbReference type="ARBA" id="ARBA00022679"/>
    </source>
</evidence>
<evidence type="ECO:0000313" key="6">
    <source>
        <dbReference type="EMBL" id="SSG10585.1"/>
    </source>
</evidence>
<dbReference type="PANTHER" id="PTHR42998">
    <property type="entry name" value="TYPE I RESTRICTION ENZYME HINDVIIP M PROTEIN-RELATED"/>
    <property type="match status" value="1"/>
</dbReference>
<dbReference type="GO" id="GO:0009307">
    <property type="term" value="P:DNA restriction-modification system"/>
    <property type="evidence" value="ECO:0007669"/>
    <property type="project" value="UniProtKB-KW"/>
</dbReference>
<dbReference type="InterPro" id="IPR002052">
    <property type="entry name" value="DNA_methylase_N6_adenine_CS"/>
</dbReference>
<dbReference type="PROSITE" id="PS00092">
    <property type="entry name" value="N6_MTASE"/>
    <property type="match status" value="1"/>
</dbReference>
<dbReference type="GO" id="GO:0009007">
    <property type="term" value="F:site-specific DNA-methyltransferase (adenine-specific) activity"/>
    <property type="evidence" value="ECO:0007669"/>
    <property type="project" value="UniProtKB-EC"/>
</dbReference>
<evidence type="ECO:0000256" key="4">
    <source>
        <dbReference type="ARBA" id="ARBA00022747"/>
    </source>
</evidence>
<dbReference type="AlphaFoldDB" id="A0ABD7NA74"/>
<protein>
    <submittedName>
        <fullName evidence="6">N-6 DNA methylase</fullName>
        <ecNumber evidence="6">2.1.1.72</ecNumber>
    </submittedName>
</protein>
<dbReference type="CDD" id="cd02440">
    <property type="entry name" value="AdoMet_MTases"/>
    <property type="match status" value="1"/>
</dbReference>
<dbReference type="EC" id="2.1.1.72" evidence="6"/>
<organism evidence="6 7">
    <name type="scientific">Klebsiella quasipneumoniae</name>
    <dbReference type="NCBI Taxonomy" id="1463165"/>
    <lineage>
        <taxon>Bacteria</taxon>
        <taxon>Pseudomonadati</taxon>
        <taxon>Pseudomonadota</taxon>
        <taxon>Gammaproteobacteria</taxon>
        <taxon>Enterobacterales</taxon>
        <taxon>Enterobacteriaceae</taxon>
        <taxon>Klebsiella/Raoultella group</taxon>
        <taxon>Klebsiella</taxon>
        <taxon>Klebsiella pneumoniae complex</taxon>
    </lineage>
</organism>
<dbReference type="Proteomes" id="UP000252079">
    <property type="component" value="Unassembled WGS sequence"/>
</dbReference>
<dbReference type="Pfam" id="PF02384">
    <property type="entry name" value="N6_Mtase"/>
    <property type="match status" value="1"/>
</dbReference>
<dbReference type="SUPFAM" id="SSF53335">
    <property type="entry name" value="S-adenosyl-L-methionine-dependent methyltransferases"/>
    <property type="match status" value="1"/>
</dbReference>
<evidence type="ECO:0000256" key="1">
    <source>
        <dbReference type="ARBA" id="ARBA00006594"/>
    </source>
</evidence>
<accession>A0ABD7NA74</accession>
<dbReference type="InterPro" id="IPR029063">
    <property type="entry name" value="SAM-dependent_MTases_sf"/>
</dbReference>
<keyword evidence="4" id="KW-0680">Restriction system</keyword>
<evidence type="ECO:0000259" key="5">
    <source>
        <dbReference type="Pfam" id="PF02384"/>
    </source>
</evidence>
<keyword evidence="3 6" id="KW-0808">Transferase</keyword>
<evidence type="ECO:0000313" key="7">
    <source>
        <dbReference type="Proteomes" id="UP000252079"/>
    </source>
</evidence>
<evidence type="ECO:0000256" key="2">
    <source>
        <dbReference type="ARBA" id="ARBA00022603"/>
    </source>
</evidence>
<sequence>MSGRHTEGKTLVSKLTRCQELISARTGFDDFYELLKILYVKFKMESKDEGSIISLSKAKGLIEKNKNEVILFIEGDACINVPDDIFEECIRLLSSISVKGSSYDELHVAFEVMTSKVMKSDKGQYFTPFNVVDMCISFFDIKSDQLICDPACGSGGFLHAVFEKNKECKVYGFDISKRAVNAARFLSIVSSNNSIKIFHSDSLSREQSLSAGEDLYSIEQVMKSHDPYFDGFDLIVTNPPFAGDVTLSNYRDDYVLANLPGRTIERDVLFLERCHSLLKESGKIAIVLPDNKFSAKKFDGLREWMLSNFKINAVISLHPYTFRPFTSQKTCVLIAEKGETDDKVLFIASEKCGKNASGKFLFKDDGFVDDDFDSIKNCILGGL</sequence>
<dbReference type="EMBL" id="UFBM01000089">
    <property type="protein sequence ID" value="SSG10585.1"/>
    <property type="molecule type" value="Genomic_DNA"/>
</dbReference>
<reference evidence="6 7" key="1">
    <citation type="submission" date="2018-07" db="EMBL/GenBank/DDBJ databases">
        <authorList>
            <consortium name="Pathogen Informatics"/>
        </authorList>
    </citation>
    <scope>NUCLEOTIDE SEQUENCE [LARGE SCALE GENOMIC DNA]</scope>
    <source>
        <strain evidence="6 7">4300STDY6636950</strain>
    </source>
</reference>
<gene>
    <name evidence="6" type="ORF">SAMEA23995918_05531</name>
</gene>
<name>A0ABD7NA74_9ENTR</name>
<dbReference type="InterPro" id="IPR052916">
    <property type="entry name" value="Type-I_RE_MTase_Subunit"/>
</dbReference>
<keyword evidence="2 6" id="KW-0489">Methyltransferase</keyword>
<dbReference type="InterPro" id="IPR003356">
    <property type="entry name" value="DNA_methylase_A-5"/>
</dbReference>
<comment type="caution">
    <text evidence="6">The sequence shown here is derived from an EMBL/GenBank/DDBJ whole genome shotgun (WGS) entry which is preliminary data.</text>
</comment>
<dbReference type="Gene3D" id="3.40.50.150">
    <property type="entry name" value="Vaccinia Virus protein VP39"/>
    <property type="match status" value="1"/>
</dbReference>
<feature type="domain" description="DNA methylase adenine-specific" evidence="5">
    <location>
        <begin position="113"/>
        <end position="356"/>
    </location>
</feature>
<dbReference type="GO" id="GO:0032259">
    <property type="term" value="P:methylation"/>
    <property type="evidence" value="ECO:0007669"/>
    <property type="project" value="UniProtKB-KW"/>
</dbReference>
<dbReference type="RefSeq" id="WP_102024929.1">
    <property type="nucleotide sequence ID" value="NZ_UFBM01000089.1"/>
</dbReference>
<dbReference type="PRINTS" id="PR00507">
    <property type="entry name" value="N12N6MTFRASE"/>
</dbReference>
<comment type="similarity">
    <text evidence="1">Belongs to the N(4)/N(6)-methyltransferase family.</text>
</comment>